<dbReference type="InterPro" id="IPR002716">
    <property type="entry name" value="PIN_dom"/>
</dbReference>
<dbReference type="SUPFAM" id="SSF88723">
    <property type="entry name" value="PIN domain-like"/>
    <property type="match status" value="1"/>
</dbReference>
<reference evidence="3" key="1">
    <citation type="submission" date="2015-07" db="EMBL/GenBank/DDBJ databases">
        <title>Genome sequencing of Sunxiuqinia dokdonensis strain SK.</title>
        <authorList>
            <person name="Ahn S."/>
            <person name="Kim B.-C."/>
        </authorList>
    </citation>
    <scope>NUCLEOTIDE SEQUENCE [LARGE SCALE GENOMIC DNA]</scope>
    <source>
        <strain evidence="3">SK</strain>
    </source>
</reference>
<dbReference type="Pfam" id="PF13470">
    <property type="entry name" value="PIN_3"/>
    <property type="match status" value="1"/>
</dbReference>
<dbReference type="Proteomes" id="UP000036958">
    <property type="component" value="Unassembled WGS sequence"/>
</dbReference>
<gene>
    <name evidence="2" type="ORF">NC99_01430</name>
</gene>
<dbReference type="STRING" id="1409788.NC99_01430"/>
<comment type="caution">
    <text evidence="2">The sequence shown here is derived from an EMBL/GenBank/DDBJ whole genome shotgun (WGS) entry which is preliminary data.</text>
</comment>
<dbReference type="RefSeq" id="WP_053178808.1">
    <property type="nucleotide sequence ID" value="NZ_LGIA01000007.1"/>
</dbReference>
<evidence type="ECO:0000259" key="1">
    <source>
        <dbReference type="Pfam" id="PF13470"/>
    </source>
</evidence>
<keyword evidence="3" id="KW-1185">Reference proteome</keyword>
<dbReference type="InterPro" id="IPR029060">
    <property type="entry name" value="PIN-like_dom_sf"/>
</dbReference>
<dbReference type="EMBL" id="LGIA01000007">
    <property type="protein sequence ID" value="KOH47041.1"/>
    <property type="molecule type" value="Genomic_DNA"/>
</dbReference>
<feature type="domain" description="PIN" evidence="1">
    <location>
        <begin position="4"/>
        <end position="116"/>
    </location>
</feature>
<name>A0A0L8VF01_9BACT</name>
<dbReference type="AlphaFoldDB" id="A0A0L8VF01"/>
<proteinExistence type="predicted"/>
<dbReference type="OrthoDB" id="1148871at2"/>
<sequence>MKQVLFDTNIILDIALNRKPFFDLSAKLFELIDRKKIKAHVTASTITDIYYIAKKDRGNEIAIQFILNLLEIVEVLGVDKNVIIAAINMELNDFEDAVQVSAARSNEIATIITRNKPDFTKSGLDVFTPAEFIESLK</sequence>
<dbReference type="Gene3D" id="3.40.50.1010">
    <property type="entry name" value="5'-nuclease"/>
    <property type="match status" value="1"/>
</dbReference>
<protein>
    <recommendedName>
        <fullName evidence="1">PIN domain-containing protein</fullName>
    </recommendedName>
</protein>
<accession>A0A0L8VF01</accession>
<evidence type="ECO:0000313" key="3">
    <source>
        <dbReference type="Proteomes" id="UP000036958"/>
    </source>
</evidence>
<organism evidence="2 3">
    <name type="scientific">Sunxiuqinia dokdonensis</name>
    <dbReference type="NCBI Taxonomy" id="1409788"/>
    <lineage>
        <taxon>Bacteria</taxon>
        <taxon>Pseudomonadati</taxon>
        <taxon>Bacteroidota</taxon>
        <taxon>Bacteroidia</taxon>
        <taxon>Marinilabiliales</taxon>
        <taxon>Prolixibacteraceae</taxon>
        <taxon>Sunxiuqinia</taxon>
    </lineage>
</organism>
<evidence type="ECO:0000313" key="2">
    <source>
        <dbReference type="EMBL" id="KOH47041.1"/>
    </source>
</evidence>